<dbReference type="InterPro" id="IPR000210">
    <property type="entry name" value="BTB/POZ_dom"/>
</dbReference>
<feature type="domain" description="BTB" evidence="1">
    <location>
        <begin position="193"/>
        <end position="260"/>
    </location>
</feature>
<keyword evidence="3" id="KW-1185">Reference proteome</keyword>
<dbReference type="SUPFAM" id="SSF54695">
    <property type="entry name" value="POZ domain"/>
    <property type="match status" value="1"/>
</dbReference>
<dbReference type="InterPro" id="IPR008974">
    <property type="entry name" value="TRAF-like"/>
</dbReference>
<evidence type="ECO:0000313" key="3">
    <source>
        <dbReference type="Proteomes" id="UP000823046"/>
    </source>
</evidence>
<name>A0ABQ7JFZ1_9APIC</name>
<dbReference type="InterPro" id="IPR011333">
    <property type="entry name" value="SKP1/BTB/POZ_sf"/>
</dbReference>
<dbReference type="PANTHER" id="PTHR24413">
    <property type="entry name" value="SPECKLE-TYPE POZ PROTEIN"/>
    <property type="match status" value="1"/>
</dbReference>
<dbReference type="SMART" id="SM00225">
    <property type="entry name" value="BTB"/>
    <property type="match status" value="1"/>
</dbReference>
<proteinExistence type="predicted"/>
<dbReference type="Gene3D" id="2.60.210.10">
    <property type="entry name" value="Apoptosis, Tumor Necrosis Factor Receptor Associated Protein 2, Chain A"/>
    <property type="match status" value="1"/>
</dbReference>
<dbReference type="Gene3D" id="3.30.710.10">
    <property type="entry name" value="Potassium Channel Kv1.1, Chain A"/>
    <property type="match status" value="1"/>
</dbReference>
<dbReference type="CDD" id="cd00121">
    <property type="entry name" value="MATH"/>
    <property type="match status" value="1"/>
</dbReference>
<evidence type="ECO:0000259" key="1">
    <source>
        <dbReference type="PROSITE" id="PS50097"/>
    </source>
</evidence>
<dbReference type="Proteomes" id="UP000823046">
    <property type="component" value="Unassembled WGS sequence"/>
</dbReference>
<dbReference type="Pfam" id="PF00651">
    <property type="entry name" value="BTB"/>
    <property type="match status" value="1"/>
</dbReference>
<evidence type="ECO:0000313" key="2">
    <source>
        <dbReference type="EMBL" id="KAF8822947.1"/>
    </source>
</evidence>
<dbReference type="PROSITE" id="PS50097">
    <property type="entry name" value="BTB"/>
    <property type="match status" value="1"/>
</dbReference>
<reference evidence="2 3" key="1">
    <citation type="journal article" date="2020" name="bioRxiv">
        <title>Metabolic contributions of an alphaproteobacterial endosymbiont in the apicomplexan Cardiosporidium cionae.</title>
        <authorList>
            <person name="Hunter E.S."/>
            <person name="Paight C.J."/>
            <person name="Lane C.E."/>
        </authorList>
    </citation>
    <scope>NUCLEOTIDE SEQUENCE [LARGE SCALE GENOMIC DNA]</scope>
    <source>
        <strain evidence="2">ESH_2018</strain>
    </source>
</reference>
<protein>
    <submittedName>
        <fullName evidence="2">BTB/POZ domain-containing protein</fullName>
    </submittedName>
</protein>
<dbReference type="InterPro" id="IPR002083">
    <property type="entry name" value="MATH/TRAF_dom"/>
</dbReference>
<sequence>GVVPVNCCTSLLYHKITFTWKIENFLLLRFFAKEKGLPNLDASQALESVNIADRSAVKSTWFLRLRPYEHAQSEHLGQDEGNVSIFIRGIVDEPTYASCTLNVVDENGEEIPESTRTLQPTKFLAGMVGRGFGNFIKGTDEAIKRHLVDGDLFVKTELRVFSNSYTTSSKIHELEERQLSIDVIEFAKTHEAKDIKIVCRDHVFMASEFLLCARATDFRSMLNGSFSEGEERRVIINDVSPSTMYYFLESLHTDKCSLFEDSKFDLSGVCQLARLADRFHFKALLDQCMVKLAGKITKENIVEILDLCASCQLEQLLNAAWECLQTISGADLWMSVQDWKKVCNLSAAFNSESKTTNELANTEMWKIEHYTSESFFRPSSTV</sequence>
<organism evidence="2 3">
    <name type="scientific">Cardiosporidium cionae</name>
    <dbReference type="NCBI Taxonomy" id="476202"/>
    <lineage>
        <taxon>Eukaryota</taxon>
        <taxon>Sar</taxon>
        <taxon>Alveolata</taxon>
        <taxon>Apicomplexa</taxon>
        <taxon>Aconoidasida</taxon>
        <taxon>Nephromycida</taxon>
        <taxon>Cardiosporidium</taxon>
    </lineage>
</organism>
<dbReference type="EMBL" id="JADAQX010000013">
    <property type="protein sequence ID" value="KAF8822947.1"/>
    <property type="molecule type" value="Genomic_DNA"/>
</dbReference>
<accession>A0ABQ7JFZ1</accession>
<dbReference type="SUPFAM" id="SSF49599">
    <property type="entry name" value="TRAF domain-like"/>
    <property type="match status" value="1"/>
</dbReference>
<comment type="caution">
    <text evidence="2">The sequence shown here is derived from an EMBL/GenBank/DDBJ whole genome shotgun (WGS) entry which is preliminary data.</text>
</comment>
<gene>
    <name evidence="2" type="ORF">IE077_001904</name>
</gene>
<feature type="non-terminal residue" evidence="2">
    <location>
        <position position="1"/>
    </location>
</feature>